<keyword evidence="3" id="KW-1185">Reference proteome</keyword>
<dbReference type="GO" id="GO:0004519">
    <property type="term" value="F:endonuclease activity"/>
    <property type="evidence" value="ECO:0007669"/>
    <property type="project" value="UniProtKB-KW"/>
</dbReference>
<evidence type="ECO:0000313" key="3">
    <source>
        <dbReference type="Proteomes" id="UP000198970"/>
    </source>
</evidence>
<protein>
    <submittedName>
        <fullName evidence="2">HNH endonuclease</fullName>
    </submittedName>
</protein>
<keyword evidence="2" id="KW-0255">Endonuclease</keyword>
<dbReference type="SMART" id="SM00507">
    <property type="entry name" value="HNHc"/>
    <property type="match status" value="1"/>
</dbReference>
<dbReference type="Proteomes" id="UP000198970">
    <property type="component" value="Chromosome I"/>
</dbReference>
<keyword evidence="2" id="KW-0378">Hydrolase</keyword>
<evidence type="ECO:0000313" key="2">
    <source>
        <dbReference type="EMBL" id="SET73746.1"/>
    </source>
</evidence>
<gene>
    <name evidence="2" type="ORF">SAMN02745906_1516</name>
</gene>
<feature type="domain" description="HNH nuclease" evidence="1">
    <location>
        <begin position="11"/>
        <end position="83"/>
    </location>
</feature>
<dbReference type="Gene3D" id="1.10.30.50">
    <property type="match status" value="1"/>
</dbReference>
<proteinExistence type="predicted"/>
<evidence type="ECO:0000259" key="1">
    <source>
        <dbReference type="SMART" id="SM00507"/>
    </source>
</evidence>
<reference evidence="2 3" key="1">
    <citation type="submission" date="2016-10" db="EMBL/GenBank/DDBJ databases">
        <authorList>
            <person name="Varghese N."/>
            <person name="Submissions S."/>
        </authorList>
    </citation>
    <scope>NUCLEOTIDE SEQUENCE [LARGE SCALE GENOMIC DNA]</scope>
    <source>
        <strain evidence="2 3">ATCC 19403</strain>
    </source>
</reference>
<organism evidence="2 3">
    <name type="scientific">Lacrimispora sphenoides JCM 1415</name>
    <dbReference type="NCBI Taxonomy" id="1297793"/>
    <lineage>
        <taxon>Bacteria</taxon>
        <taxon>Bacillati</taxon>
        <taxon>Bacillota</taxon>
        <taxon>Clostridia</taxon>
        <taxon>Lachnospirales</taxon>
        <taxon>Lachnospiraceae</taxon>
        <taxon>Lacrimispora</taxon>
    </lineage>
</organism>
<keyword evidence="2" id="KW-0540">Nuclease</keyword>
<name>A0ABY1C6C4_9FIRM</name>
<sequence length="925" mass="106629">MFHSYRKDSLHLRTAILASHKEKCIYCGRTIQQRDMHVDHIIPSNIGECHDDEVKQYLLELEKAGFIVDSIENYLPSCPACNIGKNNRVYTAANLRFFHEKARVHVDEILRRIDALKAETKEFFYEPVDTELWEELDFSYQRNISHAIMGYRLTPADVEACPKFPQVERIEKQLTIVDHVVVQGETGCGKSISVYQAAYDFYQKSWKVYRYKAIENLNVPMIQHNTEPSLYIIDDAQRLSEKAIEVITEQARPNTKILFAKTISSAIQHDTILLTNKDAVRILRDNFLSRKKEITSIVHQCDNQIGINFMDSPIERRLEGAEKAATPWQFNYILRGGWQTMKEQYQTICSHHDCGLLAASIAVFQIMKLDNGVNYRWLCNCLRRVDSSLVWDDSDLQYLVSQKIVLSVDDVRIVHMESAKVIIAQFLQDTSTEKKKMLYAAIETSFVDKEIMPLGLVWLCNGLLGYTFAHRYDEAFINEKMISSALECLKDVQTSHERAGITFFMEKVFAVGYEKNGQWYLDKHETLLLDWIAHADSKTAYSYSCLINTIFNTDKKRYRQFTQKVDWAQTIQSMRQERRPNLYVWGQLLNRLTFALPKQGDACIQEILCPVLVDMRSKTAISNIADLSGFLCAIAHLAPACVHDTVRKLLPVYREYFKKDMISAIYLFDFDFFLYICGMSLLGGHRATKEERRTAAALVEVLPVAEFAAAISNSIPRDWKSIHDIMCLVGQYDRQKAKKIVATVDIVKLSDMAKDSWCQYYEITDICIGLHIGDRKIAHRFIEYNQDRIQVVYSPLAMIAPQSTISVFEDGVPVELLTGHWWKISFCALRELIKTDEAVAKEILSSNASAIIKQLNASSAIDFDDDGCLVFLQLTRECDKDIFENIISVLDPLAISDRWDKSYINPRHKKQAQERYHRFLDLIKQ</sequence>
<dbReference type="InterPro" id="IPR027417">
    <property type="entry name" value="P-loop_NTPase"/>
</dbReference>
<accession>A0ABY1C6C4</accession>
<dbReference type="InterPro" id="IPR003615">
    <property type="entry name" value="HNH_nuc"/>
</dbReference>
<dbReference type="SUPFAM" id="SSF52540">
    <property type="entry name" value="P-loop containing nucleoside triphosphate hydrolases"/>
    <property type="match status" value="1"/>
</dbReference>
<dbReference type="CDD" id="cd00085">
    <property type="entry name" value="HNHc"/>
    <property type="match status" value="1"/>
</dbReference>
<dbReference type="EMBL" id="LT630003">
    <property type="protein sequence ID" value="SET73746.1"/>
    <property type="molecule type" value="Genomic_DNA"/>
</dbReference>